<dbReference type="Gene3D" id="1.10.472.10">
    <property type="entry name" value="Cyclin-like"/>
    <property type="match status" value="1"/>
</dbReference>
<dbReference type="FunFam" id="1.10.472.10:FF:000001">
    <property type="entry name" value="G2/mitotic-specific cyclin"/>
    <property type="match status" value="1"/>
</dbReference>
<dbReference type="EMBL" id="PQIB02000003">
    <property type="protein sequence ID" value="RLN28737.1"/>
    <property type="molecule type" value="Genomic_DNA"/>
</dbReference>
<dbReference type="GO" id="GO:0051301">
    <property type="term" value="P:cell division"/>
    <property type="evidence" value="ECO:0007669"/>
    <property type="project" value="UniProtKB-KW"/>
</dbReference>
<reference evidence="7" key="1">
    <citation type="journal article" date="2019" name="Nat. Commun.">
        <title>The genome of broomcorn millet.</title>
        <authorList>
            <person name="Zou C."/>
            <person name="Miki D."/>
            <person name="Li D."/>
            <person name="Tang Q."/>
            <person name="Xiao L."/>
            <person name="Rajput S."/>
            <person name="Deng P."/>
            <person name="Jia W."/>
            <person name="Huang R."/>
            <person name="Zhang M."/>
            <person name="Sun Y."/>
            <person name="Hu J."/>
            <person name="Fu X."/>
            <person name="Schnable P.S."/>
            <person name="Li F."/>
            <person name="Zhang H."/>
            <person name="Feng B."/>
            <person name="Zhu X."/>
            <person name="Liu R."/>
            <person name="Schnable J.C."/>
            <person name="Zhu J.-K."/>
            <person name="Zhang H."/>
        </authorList>
    </citation>
    <scope>NUCLEOTIDE SEQUENCE [LARGE SCALE GENOMIC DNA]</scope>
</reference>
<dbReference type="PANTHER" id="PTHR10177">
    <property type="entry name" value="CYCLINS"/>
    <property type="match status" value="1"/>
</dbReference>
<dbReference type="SMART" id="SM00385">
    <property type="entry name" value="CYCLIN"/>
    <property type="match status" value="1"/>
</dbReference>
<dbReference type="AlphaFoldDB" id="A0A3L6SWT2"/>
<evidence type="ECO:0000256" key="2">
    <source>
        <dbReference type="ARBA" id="ARBA00023127"/>
    </source>
</evidence>
<dbReference type="Proteomes" id="UP000275267">
    <property type="component" value="Unassembled WGS sequence"/>
</dbReference>
<evidence type="ECO:0000256" key="3">
    <source>
        <dbReference type="ARBA" id="ARBA00023306"/>
    </source>
</evidence>
<dbReference type="InterPro" id="IPR006671">
    <property type="entry name" value="Cyclin_N"/>
</dbReference>
<keyword evidence="1" id="KW-0132">Cell division</keyword>
<keyword evidence="7" id="KW-1185">Reference proteome</keyword>
<dbReference type="SUPFAM" id="SSF47954">
    <property type="entry name" value="Cyclin-like"/>
    <property type="match status" value="1"/>
</dbReference>
<proteinExistence type="inferred from homology"/>
<keyword evidence="2 4" id="KW-0195">Cyclin</keyword>
<dbReference type="InterPro" id="IPR036915">
    <property type="entry name" value="Cyclin-like_sf"/>
</dbReference>
<name>A0A3L6SWT2_PANMI</name>
<keyword evidence="3" id="KW-0131">Cell cycle</keyword>
<feature type="domain" description="Cyclin-like" evidence="5">
    <location>
        <begin position="7"/>
        <end position="84"/>
    </location>
</feature>
<evidence type="ECO:0000313" key="7">
    <source>
        <dbReference type="Proteomes" id="UP000275267"/>
    </source>
</evidence>
<sequence>MWTILVDWLVEVAEEYKFIADTLYIAISYVNRFLSANTVSRVAAMLIAAKYEEVSLPNVEDFRYITDNTYTKQELVKMESDILKLLQFELGNPTIKTFLRLHTAESKVHICYCSLSI</sequence>
<evidence type="ECO:0000256" key="4">
    <source>
        <dbReference type="RuleBase" id="RU000383"/>
    </source>
</evidence>
<dbReference type="InterPro" id="IPR039361">
    <property type="entry name" value="Cyclin"/>
</dbReference>
<dbReference type="Pfam" id="PF00134">
    <property type="entry name" value="Cyclin_N"/>
    <property type="match status" value="1"/>
</dbReference>
<comment type="similarity">
    <text evidence="4">Belongs to the cyclin family.</text>
</comment>
<accession>A0A3L6SWT2</accession>
<dbReference type="InterPro" id="IPR013763">
    <property type="entry name" value="Cyclin-like_dom"/>
</dbReference>
<gene>
    <name evidence="6" type="ORF">C2845_PM05G36610</name>
</gene>
<evidence type="ECO:0000259" key="5">
    <source>
        <dbReference type="SMART" id="SM00385"/>
    </source>
</evidence>
<dbReference type="STRING" id="4540.A0A3L6SWT2"/>
<comment type="caution">
    <text evidence="6">The sequence shown here is derived from an EMBL/GenBank/DDBJ whole genome shotgun (WGS) entry which is preliminary data.</text>
</comment>
<dbReference type="OrthoDB" id="5590282at2759"/>
<evidence type="ECO:0000313" key="6">
    <source>
        <dbReference type="EMBL" id="RLN28737.1"/>
    </source>
</evidence>
<evidence type="ECO:0000256" key="1">
    <source>
        <dbReference type="ARBA" id="ARBA00022618"/>
    </source>
</evidence>
<organism evidence="6 7">
    <name type="scientific">Panicum miliaceum</name>
    <name type="common">Proso millet</name>
    <name type="synonym">Broomcorn millet</name>
    <dbReference type="NCBI Taxonomy" id="4540"/>
    <lineage>
        <taxon>Eukaryota</taxon>
        <taxon>Viridiplantae</taxon>
        <taxon>Streptophyta</taxon>
        <taxon>Embryophyta</taxon>
        <taxon>Tracheophyta</taxon>
        <taxon>Spermatophyta</taxon>
        <taxon>Magnoliopsida</taxon>
        <taxon>Liliopsida</taxon>
        <taxon>Poales</taxon>
        <taxon>Poaceae</taxon>
        <taxon>PACMAD clade</taxon>
        <taxon>Panicoideae</taxon>
        <taxon>Panicodae</taxon>
        <taxon>Paniceae</taxon>
        <taxon>Panicinae</taxon>
        <taxon>Panicum</taxon>
        <taxon>Panicum sect. Panicum</taxon>
    </lineage>
</organism>
<protein>
    <submittedName>
        <fullName evidence="6">Cyclin-A3-2-like</fullName>
    </submittedName>
</protein>